<evidence type="ECO:0000256" key="1">
    <source>
        <dbReference type="SAM" id="MobiDB-lite"/>
    </source>
</evidence>
<proteinExistence type="predicted"/>
<evidence type="ECO:0000313" key="3">
    <source>
        <dbReference type="Proteomes" id="UP000183832"/>
    </source>
</evidence>
<keyword evidence="3" id="KW-1185">Reference proteome</keyword>
<evidence type="ECO:0000313" key="2">
    <source>
        <dbReference type="EMBL" id="CRL01153.1"/>
    </source>
</evidence>
<feature type="compositionally biased region" description="Basic residues" evidence="1">
    <location>
        <begin position="18"/>
        <end position="30"/>
    </location>
</feature>
<dbReference type="AlphaFoldDB" id="A0A1J1IRL0"/>
<name>A0A1J1IRL0_9DIPT</name>
<reference evidence="2 3" key="1">
    <citation type="submission" date="2015-04" db="EMBL/GenBank/DDBJ databases">
        <authorList>
            <person name="Syromyatnikov M.Y."/>
            <person name="Popov V.N."/>
        </authorList>
    </citation>
    <scope>NUCLEOTIDE SEQUENCE [LARGE SCALE GENOMIC DNA]</scope>
</reference>
<dbReference type="EMBL" id="CVRI01000055">
    <property type="protein sequence ID" value="CRL01153.1"/>
    <property type="molecule type" value="Genomic_DNA"/>
</dbReference>
<gene>
    <name evidence="2" type="ORF">CLUMA_CG014763</name>
</gene>
<dbReference type="Proteomes" id="UP000183832">
    <property type="component" value="Unassembled WGS sequence"/>
</dbReference>
<feature type="region of interest" description="Disordered" evidence="1">
    <location>
        <begin position="18"/>
        <end position="44"/>
    </location>
</feature>
<protein>
    <submittedName>
        <fullName evidence="2">CLUMA_CG014763, isoform A</fullName>
    </submittedName>
</protein>
<feature type="compositionally biased region" description="Polar residues" evidence="1">
    <location>
        <begin position="31"/>
        <end position="44"/>
    </location>
</feature>
<organism evidence="2 3">
    <name type="scientific">Clunio marinus</name>
    <dbReference type="NCBI Taxonomy" id="568069"/>
    <lineage>
        <taxon>Eukaryota</taxon>
        <taxon>Metazoa</taxon>
        <taxon>Ecdysozoa</taxon>
        <taxon>Arthropoda</taxon>
        <taxon>Hexapoda</taxon>
        <taxon>Insecta</taxon>
        <taxon>Pterygota</taxon>
        <taxon>Neoptera</taxon>
        <taxon>Endopterygota</taxon>
        <taxon>Diptera</taxon>
        <taxon>Nematocera</taxon>
        <taxon>Chironomoidea</taxon>
        <taxon>Chironomidae</taxon>
        <taxon>Clunio</taxon>
    </lineage>
</organism>
<sequence>MKLQLQVVFKKCKIKRKKLQTQERRKRKQKLTSNMEIKQKSSRNNPLTGCYENISWEMEFCSASYLLIQLTLHVKEFSFCLLES</sequence>
<accession>A0A1J1IRL0</accession>